<keyword evidence="1" id="KW-1133">Transmembrane helix</keyword>
<keyword evidence="1" id="KW-0472">Membrane</keyword>
<keyword evidence="1" id="KW-0812">Transmembrane</keyword>
<gene>
    <name evidence="2" type="ORF">I6J42_34370</name>
</gene>
<accession>A0ABD7D6R6</accession>
<organism evidence="2 3">
    <name type="scientific">Streptomyces californicus</name>
    <dbReference type="NCBI Taxonomy" id="67351"/>
    <lineage>
        <taxon>Bacteria</taxon>
        <taxon>Bacillati</taxon>
        <taxon>Actinomycetota</taxon>
        <taxon>Actinomycetes</taxon>
        <taxon>Kitasatosporales</taxon>
        <taxon>Streptomycetaceae</taxon>
        <taxon>Streptomyces</taxon>
    </lineage>
</organism>
<protein>
    <submittedName>
        <fullName evidence="2">Uncharacterized protein</fullName>
    </submittedName>
</protein>
<evidence type="ECO:0000313" key="3">
    <source>
        <dbReference type="Proteomes" id="UP000623926"/>
    </source>
</evidence>
<keyword evidence="2" id="KW-0614">Plasmid</keyword>
<sequence length="67" mass="7782">MRTVTIYTTLSTALFAMALADVNIRAGGTLWREVFRYLYWAYLLTSVAHVALLDTNWGKRVRSLWTR</sequence>
<geneLocation type="plasmid" evidence="2 3">
    <name>unnamed3</name>
</geneLocation>
<dbReference type="RefSeq" id="WP_031056066.1">
    <property type="nucleotide sequence ID" value="NZ_CP070247.1"/>
</dbReference>
<proteinExistence type="predicted"/>
<feature type="transmembrane region" description="Helical" evidence="1">
    <location>
        <begin position="39"/>
        <end position="57"/>
    </location>
</feature>
<dbReference type="EMBL" id="CP070247">
    <property type="protein sequence ID" value="QRV39167.1"/>
    <property type="molecule type" value="Genomic_DNA"/>
</dbReference>
<dbReference type="Proteomes" id="UP000623926">
    <property type="component" value="Plasmid unnamed3"/>
</dbReference>
<dbReference type="AlphaFoldDB" id="A0ABD7D6R6"/>
<evidence type="ECO:0000256" key="1">
    <source>
        <dbReference type="SAM" id="Phobius"/>
    </source>
</evidence>
<evidence type="ECO:0000313" key="2">
    <source>
        <dbReference type="EMBL" id="QRV39167.1"/>
    </source>
</evidence>
<reference evidence="2 3" key="1">
    <citation type="submission" date="2021-02" db="EMBL/GenBank/DDBJ databases">
        <title>FDA dAtabase for Regulatory Grade micrObial Sequences (FDA-ARGOS): Supporting development and validation of Infectious Disease Dx tests.</title>
        <authorList>
            <person name="Sproer C."/>
            <person name="Gronow S."/>
            <person name="Severitt S."/>
            <person name="Schroder I."/>
            <person name="Tallon L."/>
            <person name="Sadzewicz L."/>
            <person name="Zhao X."/>
            <person name="Boylan J."/>
            <person name="Ott S."/>
            <person name="Bowen H."/>
            <person name="Vavikolanu K."/>
            <person name="Mehta A."/>
            <person name="Aluvathingal J."/>
            <person name="Nadendla S."/>
            <person name="Lowell S."/>
            <person name="Myers T."/>
            <person name="Yan Y."/>
            <person name="Sichtig H."/>
        </authorList>
    </citation>
    <scope>NUCLEOTIDE SEQUENCE [LARGE SCALE GENOMIC DNA]</scope>
    <source>
        <strain evidence="2 3">FDAARGOS_1212</strain>
        <plasmid evidence="2 3">unnamed3</plasmid>
    </source>
</reference>
<name>A0ABD7D6R6_9ACTN</name>